<sequence>MLKHSLILLKTPKRPISNVLLRNLEVNIRKNVSANDPYLHWKNKTRFFSTSSANGEDDSEAGKVVRKVLEEQRTNENIAKNSGNIIDKTKTLLQGDQTKSENPDLIQNSRTLLKVVPRKREKTDFSKPHTDNIFITPSRALNEYSLDFRELTSLTKYTRRSPYPERDDITVYLRGEVEKKAIEKFGSFEALQQHRNRRKVMENIERNTFLSEADIRQAIEDYNKQHEDRTIDSDNSKISEEKPYIFKPQIKDPNLRASIFKIGPGKVILYAVAINGANCLMKLIAWLYTGSHSMFSEFIHSLADCLNQIILAVGLHQSLKQPDTHHPYGWSNFRNVSSLISGVGIFCLGAGLSWYHGILGLLNTQPIDSLFWAIAILGGSFVSEGATLLIAINQIRQSAKAQGIDFSTYVWQGYDPSTNVVLLEDAAAVLGVSLAASCMAITHMTGSHIADAAGSLLIGTLLSGVASFIIYTNSVALVGRSIPTEKKLQITEELEKDRMIRCLHDVKATSMGSSFVRFKAEVDFDGRELTRKYLESIDVEKLTEEVNELKSVEDVEQFLLKHGENIIDTMGSEVDRIEKKLKKKHPEVRHVDLETL</sequence>
<comment type="catalytic activity">
    <reaction evidence="21">
        <text>Zn(2+)(in) + 2 H(+)(out) = Zn(2+)(out) + 2 H(+)(in)</text>
        <dbReference type="Rhea" id="RHEA:72627"/>
        <dbReference type="ChEBI" id="CHEBI:15378"/>
        <dbReference type="ChEBI" id="CHEBI:29105"/>
    </reaction>
</comment>
<evidence type="ECO:0000256" key="17">
    <source>
        <dbReference type="ARBA" id="ARBA00023242"/>
    </source>
</evidence>
<evidence type="ECO:0000256" key="19">
    <source>
        <dbReference type="ARBA" id="ARBA00034845"/>
    </source>
</evidence>
<evidence type="ECO:0000256" key="10">
    <source>
        <dbReference type="ARBA" id="ARBA00022906"/>
    </source>
</evidence>
<evidence type="ECO:0000256" key="15">
    <source>
        <dbReference type="ARBA" id="ARBA00023136"/>
    </source>
</evidence>
<evidence type="ECO:0000256" key="9">
    <source>
        <dbReference type="ARBA" id="ARBA00022833"/>
    </source>
</evidence>
<evidence type="ECO:0000259" key="23">
    <source>
        <dbReference type="Pfam" id="PF01545"/>
    </source>
</evidence>
<feature type="transmembrane region" description="Helical" evidence="22">
    <location>
        <begin position="267"/>
        <end position="288"/>
    </location>
</feature>
<protein>
    <recommendedName>
        <fullName evidence="19">Proton-coupled zinc antiporter SLC30A9, mitochondrial</fullName>
    </recommendedName>
    <alternativeName>
        <fullName evidence="18">Solute carrier family 30 member 9</fullName>
    </alternativeName>
    <alternativeName>
        <fullName evidence="20">Zinc transporter 9</fullName>
    </alternativeName>
</protein>
<evidence type="ECO:0000256" key="14">
    <source>
        <dbReference type="ARBA" id="ARBA00023128"/>
    </source>
</evidence>
<dbReference type="InterPro" id="IPR037129">
    <property type="entry name" value="XPA_sf"/>
</dbReference>
<dbReference type="CDD" id="cd21078">
    <property type="entry name" value="NTD_ZNT9"/>
    <property type="match status" value="1"/>
</dbReference>
<evidence type="ECO:0000256" key="20">
    <source>
        <dbReference type="ARBA" id="ARBA00034922"/>
    </source>
</evidence>
<evidence type="ECO:0000313" key="25">
    <source>
        <dbReference type="Proteomes" id="UP000549394"/>
    </source>
</evidence>
<dbReference type="GO" id="GO:0006882">
    <property type="term" value="P:intracellular zinc ion homeostasis"/>
    <property type="evidence" value="ECO:0007669"/>
    <property type="project" value="TreeGrafter"/>
</dbReference>
<keyword evidence="11 22" id="KW-1133">Transmembrane helix</keyword>
<evidence type="ECO:0000256" key="8">
    <source>
        <dbReference type="ARBA" id="ARBA00022824"/>
    </source>
</evidence>
<evidence type="ECO:0000256" key="1">
    <source>
        <dbReference type="ARBA" id="ARBA00004123"/>
    </source>
</evidence>
<keyword evidence="9" id="KW-0862">Zinc</keyword>
<keyword evidence="15 22" id="KW-0472">Membrane</keyword>
<dbReference type="Proteomes" id="UP000549394">
    <property type="component" value="Unassembled WGS sequence"/>
</dbReference>
<comment type="subcellular location">
    <subcellularLocation>
        <location evidence="3">Endoplasmic reticulum</location>
    </subcellularLocation>
    <subcellularLocation>
        <location evidence="2">Mitochondrion membrane</location>
        <topology evidence="2">Multi-pass membrane protein</topology>
    </subcellularLocation>
    <subcellularLocation>
        <location evidence="1">Nucleus</location>
    </subcellularLocation>
</comment>
<comment type="caution">
    <text evidence="24">The sequence shown here is derived from an EMBL/GenBank/DDBJ whole genome shotgun (WGS) entry which is preliminary data.</text>
</comment>
<name>A0A7I8W1U8_9ANNE</name>
<comment type="similarity">
    <text evidence="4">Belongs to the cation diffusion facilitator (CDF) transporter (TC 2.A.4) family. SLC30A subfamily.</text>
</comment>
<keyword evidence="17" id="KW-0539">Nucleus</keyword>
<proteinExistence type="inferred from homology"/>
<accession>A0A7I8W1U8</accession>
<dbReference type="SUPFAM" id="SSF46955">
    <property type="entry name" value="Putative DNA-binding domain"/>
    <property type="match status" value="1"/>
</dbReference>
<evidence type="ECO:0000256" key="7">
    <source>
        <dbReference type="ARBA" id="ARBA00022692"/>
    </source>
</evidence>
<evidence type="ECO:0000256" key="11">
    <source>
        <dbReference type="ARBA" id="ARBA00022989"/>
    </source>
</evidence>
<dbReference type="SUPFAM" id="SSF161111">
    <property type="entry name" value="Cation efflux protein transmembrane domain-like"/>
    <property type="match status" value="1"/>
</dbReference>
<dbReference type="NCBIfam" id="TIGR01297">
    <property type="entry name" value="CDF"/>
    <property type="match status" value="1"/>
</dbReference>
<evidence type="ECO:0000256" key="6">
    <source>
        <dbReference type="ARBA" id="ARBA00022449"/>
    </source>
</evidence>
<keyword evidence="7 22" id="KW-0812">Transmembrane</keyword>
<dbReference type="FunFam" id="1.20.1510.10:FF:000004">
    <property type="entry name" value="zinc transporter 9 isoform X1"/>
    <property type="match status" value="1"/>
</dbReference>
<reference evidence="24 25" key="1">
    <citation type="submission" date="2020-08" db="EMBL/GenBank/DDBJ databases">
        <authorList>
            <person name="Hejnol A."/>
        </authorList>
    </citation>
    <scope>NUCLEOTIDE SEQUENCE [LARGE SCALE GENOMIC DNA]</scope>
</reference>
<dbReference type="Gene3D" id="1.20.1510.10">
    <property type="entry name" value="Cation efflux protein transmembrane domain"/>
    <property type="match status" value="1"/>
</dbReference>
<evidence type="ECO:0000256" key="4">
    <source>
        <dbReference type="ARBA" id="ARBA00008873"/>
    </source>
</evidence>
<gene>
    <name evidence="24" type="ORF">DGYR_LOCUS10316</name>
</gene>
<evidence type="ECO:0000256" key="21">
    <source>
        <dbReference type="ARBA" id="ARBA00048349"/>
    </source>
</evidence>
<keyword evidence="25" id="KW-1185">Reference proteome</keyword>
<dbReference type="OrthoDB" id="435980at2759"/>
<dbReference type="Pfam" id="PF01545">
    <property type="entry name" value="Cation_efflux"/>
    <property type="match status" value="1"/>
</dbReference>
<feature type="transmembrane region" description="Helical" evidence="22">
    <location>
        <begin position="426"/>
        <end position="444"/>
    </location>
</feature>
<keyword evidence="16" id="KW-0804">Transcription</keyword>
<dbReference type="Gene3D" id="3.90.530.10">
    <property type="entry name" value="XPA C-terminal domain"/>
    <property type="match status" value="1"/>
</dbReference>
<keyword evidence="12" id="KW-0805">Transcription regulation</keyword>
<dbReference type="GO" id="GO:0015297">
    <property type="term" value="F:antiporter activity"/>
    <property type="evidence" value="ECO:0007669"/>
    <property type="project" value="UniProtKB-KW"/>
</dbReference>
<dbReference type="InterPro" id="IPR009061">
    <property type="entry name" value="DNA-bd_dom_put_sf"/>
</dbReference>
<dbReference type="PANTHER" id="PTHR13414">
    <property type="entry name" value="HUEL-CATION TRANSPORTER"/>
    <property type="match status" value="1"/>
</dbReference>
<evidence type="ECO:0000256" key="2">
    <source>
        <dbReference type="ARBA" id="ARBA00004225"/>
    </source>
</evidence>
<evidence type="ECO:0000256" key="13">
    <source>
        <dbReference type="ARBA" id="ARBA00023065"/>
    </source>
</evidence>
<evidence type="ECO:0000256" key="18">
    <source>
        <dbReference type="ARBA" id="ARBA00033405"/>
    </source>
</evidence>
<dbReference type="GO" id="GO:0008324">
    <property type="term" value="F:monoatomic cation transmembrane transporter activity"/>
    <property type="evidence" value="ECO:0007669"/>
    <property type="project" value="InterPro"/>
</dbReference>
<keyword evidence="10" id="KW-0864">Zinc transport</keyword>
<dbReference type="GO" id="GO:0006829">
    <property type="term" value="P:zinc ion transport"/>
    <property type="evidence" value="ECO:0007669"/>
    <property type="project" value="UniProtKB-KW"/>
</dbReference>
<dbReference type="InterPro" id="IPR040177">
    <property type="entry name" value="SLC30A9"/>
</dbReference>
<dbReference type="InterPro" id="IPR027469">
    <property type="entry name" value="Cation_efflux_TMD_sf"/>
</dbReference>
<feature type="transmembrane region" description="Helical" evidence="22">
    <location>
        <begin position="336"/>
        <end position="358"/>
    </location>
</feature>
<dbReference type="GO" id="GO:0005783">
    <property type="term" value="C:endoplasmic reticulum"/>
    <property type="evidence" value="ECO:0007669"/>
    <property type="project" value="UniProtKB-SubCell"/>
</dbReference>
<dbReference type="InterPro" id="IPR002524">
    <property type="entry name" value="Cation_efflux"/>
</dbReference>
<dbReference type="GO" id="GO:0005634">
    <property type="term" value="C:nucleus"/>
    <property type="evidence" value="ECO:0007669"/>
    <property type="project" value="UniProtKB-SubCell"/>
</dbReference>
<organism evidence="24 25">
    <name type="scientific">Dimorphilus gyrociliatus</name>
    <dbReference type="NCBI Taxonomy" id="2664684"/>
    <lineage>
        <taxon>Eukaryota</taxon>
        <taxon>Metazoa</taxon>
        <taxon>Spiralia</taxon>
        <taxon>Lophotrochozoa</taxon>
        <taxon>Annelida</taxon>
        <taxon>Polychaeta</taxon>
        <taxon>Polychaeta incertae sedis</taxon>
        <taxon>Dinophilidae</taxon>
        <taxon>Dimorphilus</taxon>
    </lineage>
</organism>
<feature type="domain" description="Cation efflux protein transmembrane" evidence="23">
    <location>
        <begin position="268"/>
        <end position="477"/>
    </location>
</feature>
<dbReference type="EMBL" id="CAJFCJ010000017">
    <property type="protein sequence ID" value="CAD5122515.1"/>
    <property type="molecule type" value="Genomic_DNA"/>
</dbReference>
<dbReference type="InterPro" id="IPR058533">
    <property type="entry name" value="Cation_efflux_TM"/>
</dbReference>
<dbReference type="AlphaFoldDB" id="A0A7I8W1U8"/>
<keyword evidence="8" id="KW-0256">Endoplasmic reticulum</keyword>
<evidence type="ECO:0000256" key="5">
    <source>
        <dbReference type="ARBA" id="ARBA00022448"/>
    </source>
</evidence>
<evidence type="ECO:0000313" key="24">
    <source>
        <dbReference type="EMBL" id="CAD5122515.1"/>
    </source>
</evidence>
<evidence type="ECO:0000256" key="16">
    <source>
        <dbReference type="ARBA" id="ARBA00023163"/>
    </source>
</evidence>
<evidence type="ECO:0000256" key="3">
    <source>
        <dbReference type="ARBA" id="ARBA00004240"/>
    </source>
</evidence>
<feature type="transmembrane region" description="Helical" evidence="22">
    <location>
        <begin position="456"/>
        <end position="478"/>
    </location>
</feature>
<keyword evidence="13" id="KW-0406">Ion transport</keyword>
<feature type="transmembrane region" description="Helical" evidence="22">
    <location>
        <begin position="370"/>
        <end position="392"/>
    </location>
</feature>
<keyword evidence="14" id="KW-0496">Mitochondrion</keyword>
<keyword evidence="5" id="KW-0813">Transport</keyword>
<keyword evidence="6" id="KW-0050">Antiport</keyword>
<evidence type="ECO:0000256" key="12">
    <source>
        <dbReference type="ARBA" id="ARBA00023015"/>
    </source>
</evidence>
<dbReference type="GO" id="GO:0031966">
    <property type="term" value="C:mitochondrial membrane"/>
    <property type="evidence" value="ECO:0007669"/>
    <property type="project" value="UniProtKB-SubCell"/>
</dbReference>
<evidence type="ECO:0000256" key="22">
    <source>
        <dbReference type="SAM" id="Phobius"/>
    </source>
</evidence>
<dbReference type="PANTHER" id="PTHR13414:SF9">
    <property type="entry name" value="PROTON-COUPLED ZINC ANTIPORTER SLC30A9, MITOCHONDRIAL"/>
    <property type="match status" value="1"/>
</dbReference>